<evidence type="ECO:0000259" key="6">
    <source>
        <dbReference type="Pfam" id="PF26189"/>
    </source>
</evidence>
<dbReference type="InterPro" id="IPR029775">
    <property type="entry name" value="NPHP4"/>
</dbReference>
<feature type="domain" description="NPHP4 C2-like" evidence="4">
    <location>
        <begin position="573"/>
        <end position="736"/>
    </location>
</feature>
<name>A0ABY8TQV5_TETOB</name>
<feature type="region of interest" description="Disordered" evidence="2">
    <location>
        <begin position="802"/>
        <end position="862"/>
    </location>
</feature>
<feature type="region of interest" description="Disordered" evidence="2">
    <location>
        <begin position="738"/>
        <end position="778"/>
    </location>
</feature>
<feature type="compositionally biased region" description="Low complexity" evidence="2">
    <location>
        <begin position="827"/>
        <end position="843"/>
    </location>
</feature>
<gene>
    <name evidence="7" type="ORF">OEZ85_011602</name>
</gene>
<evidence type="ECO:0000259" key="3">
    <source>
        <dbReference type="Pfam" id="PF26015"/>
    </source>
</evidence>
<dbReference type="InterPro" id="IPR058686">
    <property type="entry name" value="Ig_NPHP4_3rd"/>
</dbReference>
<evidence type="ECO:0000313" key="8">
    <source>
        <dbReference type="Proteomes" id="UP001244341"/>
    </source>
</evidence>
<feature type="compositionally biased region" description="Low complexity" evidence="2">
    <location>
        <begin position="852"/>
        <end position="861"/>
    </location>
</feature>
<evidence type="ECO:0000259" key="4">
    <source>
        <dbReference type="Pfam" id="PF26186"/>
    </source>
</evidence>
<evidence type="ECO:0000256" key="2">
    <source>
        <dbReference type="SAM" id="MobiDB-lite"/>
    </source>
</evidence>
<feature type="domain" description="NPHP4 Ig-like" evidence="3">
    <location>
        <begin position="1220"/>
        <end position="1300"/>
    </location>
</feature>
<feature type="compositionally biased region" description="Low complexity" evidence="2">
    <location>
        <begin position="373"/>
        <end position="383"/>
    </location>
</feature>
<feature type="domain" description="NPHP4 Ig-like" evidence="6">
    <location>
        <begin position="1166"/>
        <end position="1208"/>
    </location>
</feature>
<evidence type="ECO:0008006" key="9">
    <source>
        <dbReference type="Google" id="ProtNLM"/>
    </source>
</evidence>
<dbReference type="PANTHER" id="PTHR31043">
    <property type="entry name" value="NEPHROCYSTIN-4"/>
    <property type="match status" value="1"/>
</dbReference>
<dbReference type="Proteomes" id="UP001244341">
    <property type="component" value="Chromosome 3b"/>
</dbReference>
<dbReference type="Pfam" id="PF26186">
    <property type="entry name" value="NPHP4_C2_3rd"/>
    <property type="match status" value="1"/>
</dbReference>
<accession>A0ABY8TQV5</accession>
<dbReference type="Pfam" id="PF26187">
    <property type="entry name" value="Ig_NPHP4_4th"/>
    <property type="match status" value="1"/>
</dbReference>
<feature type="compositionally biased region" description="Low complexity" evidence="2">
    <location>
        <begin position="449"/>
        <end position="458"/>
    </location>
</feature>
<proteinExistence type="predicted"/>
<protein>
    <recommendedName>
        <fullName evidence="9">Nephrocystin-4</fullName>
    </recommendedName>
</protein>
<dbReference type="InterPro" id="IPR058765">
    <property type="entry name" value="NPHP4_C2-like"/>
</dbReference>
<feature type="domain" description="NPHP4 Ig-like" evidence="5">
    <location>
        <begin position="1307"/>
        <end position="1397"/>
    </location>
</feature>
<evidence type="ECO:0000256" key="1">
    <source>
        <dbReference type="SAM" id="Coils"/>
    </source>
</evidence>
<dbReference type="InterPro" id="IPR058688">
    <property type="entry name" value="Ig_NPHP4_2nd"/>
</dbReference>
<feature type="coiled-coil region" evidence="1">
    <location>
        <begin position="389"/>
        <end position="423"/>
    </location>
</feature>
<feature type="region of interest" description="Disordered" evidence="2">
    <location>
        <begin position="425"/>
        <end position="458"/>
    </location>
</feature>
<dbReference type="Pfam" id="PF26189">
    <property type="entry name" value="Ig_NPHP4_2nd"/>
    <property type="match status" value="1"/>
</dbReference>
<dbReference type="EMBL" id="CP126210">
    <property type="protein sequence ID" value="WIA11489.1"/>
    <property type="molecule type" value="Genomic_DNA"/>
</dbReference>
<evidence type="ECO:0000313" key="7">
    <source>
        <dbReference type="EMBL" id="WIA11489.1"/>
    </source>
</evidence>
<keyword evidence="8" id="KW-1185">Reference proteome</keyword>
<feature type="region of interest" description="Disordered" evidence="2">
    <location>
        <begin position="1031"/>
        <end position="1055"/>
    </location>
</feature>
<feature type="compositionally biased region" description="Polar residues" evidence="2">
    <location>
        <begin position="748"/>
        <end position="758"/>
    </location>
</feature>
<reference evidence="7 8" key="1">
    <citation type="submission" date="2023-05" db="EMBL/GenBank/DDBJ databases">
        <title>A 100% complete, gapless, phased diploid assembly of the Scenedesmus obliquus UTEX 3031 genome.</title>
        <authorList>
            <person name="Biondi T.C."/>
            <person name="Hanschen E.R."/>
            <person name="Kwon T."/>
            <person name="Eng W."/>
            <person name="Kruse C.P.S."/>
            <person name="Koehler S.I."/>
            <person name="Kunde Y."/>
            <person name="Gleasner C.D."/>
            <person name="You Mak K.T."/>
            <person name="Polle J."/>
            <person name="Hovde B.T."/>
            <person name="Starkenburg S.R."/>
        </authorList>
    </citation>
    <scope>NUCLEOTIDE SEQUENCE [LARGE SCALE GENOMIC DNA]</scope>
    <source>
        <strain evidence="7 8">DOE0152z</strain>
    </source>
</reference>
<keyword evidence="1" id="KW-0175">Coiled coil</keyword>
<feature type="region of interest" description="Disordered" evidence="2">
    <location>
        <begin position="356"/>
        <end position="383"/>
    </location>
</feature>
<feature type="compositionally biased region" description="Low complexity" evidence="2">
    <location>
        <begin position="802"/>
        <end position="817"/>
    </location>
</feature>
<dbReference type="InterPro" id="IPR058685">
    <property type="entry name" value="Ig_NPHP4_4th"/>
</dbReference>
<sequence length="1402" mass="147325">MVQVEVIMVERNAAGQSAGQFSIGWAQLPLFADAARLGGMPGSHAAAAPLMSGTPRYLLLRSVCGEGLPAPRVVQGCHITYQAEVYPAMSPATALLPQDFLVAYSDVLPGLRRFDTQGQPTTGLKASISTLASPVLAPGWVLQLAHLQLAVPQVLHNLLSVLPQLVAVMPPPDLPALLAVPSQPAAVQYTLCIGPHNGRTYVGPQLLLQQMQVQPSLGCLVLRPDSAGDSQQQQQQLLQLDWVPADELVVLVLELLATPVGGSADQGTVLVGRAVLPPFDEISTDGGSAVLAAGLQKIALDNSSSGPINLLGGVTEGLLPVNWRALLRDTAVRAVPDPAVQLELIGAPAGAPLAAGAHELSEPGSPSHTEHMAGAQQGAADGQQLRQLADTMQQQIGALARAVEDLREERNTLRSSLNVLESVVAARSPSPPQQQQQQLEHELEAVDDGSSSSGLPVIIGGSSSSISASELERLKALQAAAHGVSGPEGLARFSGAQAASLARQQGSSSSNTGALEAPSRAVMQQLHEAGMTQSLPADVQALLKRSAASPSKGRKQHRLTSNTAAASPLVLELEARDPRTASDVVLQLLAFRPAADNAAAARLPAGLRSLYFTTQFYHFGPVVTEPCLLSAGEDGQGAGAVLQQQQLPGRPGEAAGSQAYVLLPTKQVQRSGAGLVFKYNVDGSAATQLLPGQAPAQAAFDGHMAFCRYLAKHRLAIDVWDADSLLQVRVRAVPLQPGSPVAKELRGGQSNSPFSIDWQQQQQQQQQGQGGSEDPAAAAAADIISFEQRKIARAQQLRQLLGSPAGSRPGSAPGAAMPSPPRHAVPGSLASSAWGSSSSASGSPIRSRTPPAAAQGAEQQGDPFKAVQRQLLADVDAVRKRQKGAFIRSQLSRDLVTSCVLQPCQGQVLLLEHMLTNSLGRDAVFEVRVSHPDELQAVDSVPQYRQLQQAVGSGISTSAAAAAAAGAAAGAHVWGAVGPRSLAQLAATGGRANSSTVASQLVNKGRIFLAANERVTIPFWYRLPNFAPSNSEKPADGVAPAPAQHDHHQQQQQQQERAVTVEFVPLELDYPVNILQLKVKPRPLIVDRTLRYHCPERDIMRVAVPLGSSASSAAAAAAAAGACIVAAASRPNVNVSVSGLAVGQRQQQQQQQQQQQLAGAAAGAGPNQAQVQIKYKCGASPDVVQFLVWLYADASMAQPLEVWQVFVHALQKVDMRTVVGQSSSTSLAVAGGTVERQVACYSSHPDELQASPSVLQLPAGGISALQLVYKPLHAGREWVRIHLVDIATRQLMHALIVATEAATPAISRTFEVEVQAGTVTERAINYSSPYQQPRIFSLASSAHWLLSCQPSSLQLPPRGSQQLRLLFDARGQQAGAAVNVLLIVSDEEGRNEEVMEFAVSLL</sequence>
<dbReference type="Pfam" id="PF26015">
    <property type="entry name" value="Ig_NPH4_3rd"/>
    <property type="match status" value="1"/>
</dbReference>
<dbReference type="PANTHER" id="PTHR31043:SF3">
    <property type="entry name" value="NEPHROCYSTIN-4"/>
    <property type="match status" value="1"/>
</dbReference>
<organism evidence="7 8">
    <name type="scientific">Tetradesmus obliquus</name>
    <name type="common">Green alga</name>
    <name type="synonym">Acutodesmus obliquus</name>
    <dbReference type="NCBI Taxonomy" id="3088"/>
    <lineage>
        <taxon>Eukaryota</taxon>
        <taxon>Viridiplantae</taxon>
        <taxon>Chlorophyta</taxon>
        <taxon>core chlorophytes</taxon>
        <taxon>Chlorophyceae</taxon>
        <taxon>CS clade</taxon>
        <taxon>Sphaeropleales</taxon>
        <taxon>Scenedesmaceae</taxon>
        <taxon>Tetradesmus</taxon>
    </lineage>
</organism>
<evidence type="ECO:0000259" key="5">
    <source>
        <dbReference type="Pfam" id="PF26187"/>
    </source>
</evidence>